<comment type="subcellular location">
    <subcellularLocation>
        <location evidence="1">Membrane</location>
        <topology evidence="1">Multi-pass membrane protein</topology>
    </subcellularLocation>
</comment>
<dbReference type="GO" id="GO:0009922">
    <property type="term" value="F:fatty acid elongase activity"/>
    <property type="evidence" value="ECO:0007669"/>
    <property type="project" value="UniProtKB-EC"/>
</dbReference>
<dbReference type="GO" id="GO:0030148">
    <property type="term" value="P:sphingolipid biosynthetic process"/>
    <property type="evidence" value="ECO:0007669"/>
    <property type="project" value="TreeGrafter"/>
</dbReference>
<keyword evidence="6 12" id="KW-0276">Fatty acid metabolism</keyword>
<evidence type="ECO:0000256" key="11">
    <source>
        <dbReference type="ARBA" id="ARBA00047375"/>
    </source>
</evidence>
<organism evidence="13 14">
    <name type="scientific">Candidula unifasciata</name>
    <dbReference type="NCBI Taxonomy" id="100452"/>
    <lineage>
        <taxon>Eukaryota</taxon>
        <taxon>Metazoa</taxon>
        <taxon>Spiralia</taxon>
        <taxon>Lophotrochozoa</taxon>
        <taxon>Mollusca</taxon>
        <taxon>Gastropoda</taxon>
        <taxon>Heterobranchia</taxon>
        <taxon>Euthyneura</taxon>
        <taxon>Panpulmonata</taxon>
        <taxon>Eupulmonata</taxon>
        <taxon>Stylommatophora</taxon>
        <taxon>Helicina</taxon>
        <taxon>Helicoidea</taxon>
        <taxon>Geomitridae</taxon>
        <taxon>Candidula</taxon>
    </lineage>
</organism>
<dbReference type="GO" id="GO:0034625">
    <property type="term" value="P:fatty acid elongation, monounsaturated fatty acid"/>
    <property type="evidence" value="ECO:0007669"/>
    <property type="project" value="TreeGrafter"/>
</dbReference>
<protein>
    <recommendedName>
        <fullName evidence="12">Elongation of very long chain fatty acids protein</fullName>
        <ecNumber evidence="12">2.3.1.199</ecNumber>
    </recommendedName>
    <alternativeName>
        <fullName evidence="12">Very-long-chain 3-oxoacyl-CoA synthase</fullName>
    </alternativeName>
</protein>
<dbReference type="EMBL" id="CAJHNH020001424">
    <property type="protein sequence ID" value="CAG5123021.1"/>
    <property type="molecule type" value="Genomic_DNA"/>
</dbReference>
<keyword evidence="14" id="KW-1185">Reference proteome</keyword>
<dbReference type="Proteomes" id="UP000678393">
    <property type="component" value="Unassembled WGS sequence"/>
</dbReference>
<evidence type="ECO:0000256" key="9">
    <source>
        <dbReference type="ARBA" id="ARBA00023136"/>
    </source>
</evidence>
<keyword evidence="7 12" id="KW-1133">Transmembrane helix</keyword>
<sequence length="242" mass="28216">MANAITATEVFNFLKMIGGLPSLSLFVGYMMTFFISGLWQRWTAPFDVKSAVIVHHFACCLASAVAFCGFCYCLFQYGSIYGRTPDALLEQFFKLYWIIKTFELLDTVFMVLCHQQPQISYFHVYQHASLLLLSDMARLFYPWQSIAAFLTVNSLAHFFQYLYLGLSHVNPNEASEWRKTAAQVQLFQHFVILFLAVNGYRHRNFCAYCVGYATSLLVLCLNFYFHEFFKRPPPRIDLRRRQ</sequence>
<dbReference type="AlphaFoldDB" id="A0A8S3Z761"/>
<keyword evidence="4 12" id="KW-0808">Transferase</keyword>
<feature type="transmembrane region" description="Helical" evidence="12">
    <location>
        <begin position="20"/>
        <end position="39"/>
    </location>
</feature>
<keyword evidence="5 12" id="KW-0812">Transmembrane</keyword>
<reference evidence="13" key="1">
    <citation type="submission" date="2021-04" db="EMBL/GenBank/DDBJ databases">
        <authorList>
            <consortium name="Molecular Ecology Group"/>
        </authorList>
    </citation>
    <scope>NUCLEOTIDE SEQUENCE</scope>
</reference>
<accession>A0A8S3Z761</accession>
<dbReference type="GO" id="GO:0042761">
    <property type="term" value="P:very long-chain fatty acid biosynthetic process"/>
    <property type="evidence" value="ECO:0007669"/>
    <property type="project" value="TreeGrafter"/>
</dbReference>
<keyword evidence="9 12" id="KW-0472">Membrane</keyword>
<dbReference type="InterPro" id="IPR002076">
    <property type="entry name" value="ELO_fam"/>
</dbReference>
<dbReference type="Pfam" id="PF01151">
    <property type="entry name" value="ELO"/>
    <property type="match status" value="1"/>
</dbReference>
<evidence type="ECO:0000256" key="4">
    <source>
        <dbReference type="ARBA" id="ARBA00022679"/>
    </source>
</evidence>
<evidence type="ECO:0000256" key="10">
    <source>
        <dbReference type="ARBA" id="ARBA00023160"/>
    </source>
</evidence>
<dbReference type="GO" id="GO:0034626">
    <property type="term" value="P:fatty acid elongation, polyunsaturated fatty acid"/>
    <property type="evidence" value="ECO:0007669"/>
    <property type="project" value="TreeGrafter"/>
</dbReference>
<dbReference type="EC" id="2.3.1.199" evidence="12"/>
<name>A0A8S3Z761_9EUPU</name>
<evidence type="ECO:0000256" key="5">
    <source>
        <dbReference type="ARBA" id="ARBA00022692"/>
    </source>
</evidence>
<comment type="similarity">
    <text evidence="2 12">Belongs to the ELO family.</text>
</comment>
<evidence type="ECO:0000256" key="3">
    <source>
        <dbReference type="ARBA" id="ARBA00022516"/>
    </source>
</evidence>
<evidence type="ECO:0000256" key="12">
    <source>
        <dbReference type="RuleBase" id="RU361115"/>
    </source>
</evidence>
<comment type="caution">
    <text evidence="13">The sequence shown here is derived from an EMBL/GenBank/DDBJ whole genome shotgun (WGS) entry which is preliminary data.</text>
</comment>
<evidence type="ECO:0000256" key="2">
    <source>
        <dbReference type="ARBA" id="ARBA00007263"/>
    </source>
</evidence>
<feature type="transmembrane region" description="Helical" evidence="12">
    <location>
        <begin position="51"/>
        <end position="75"/>
    </location>
</feature>
<dbReference type="GO" id="GO:0005789">
    <property type="term" value="C:endoplasmic reticulum membrane"/>
    <property type="evidence" value="ECO:0007669"/>
    <property type="project" value="TreeGrafter"/>
</dbReference>
<feature type="transmembrane region" description="Helical" evidence="12">
    <location>
        <begin position="139"/>
        <end position="160"/>
    </location>
</feature>
<keyword evidence="8 12" id="KW-0443">Lipid metabolism</keyword>
<evidence type="ECO:0000256" key="8">
    <source>
        <dbReference type="ARBA" id="ARBA00023098"/>
    </source>
</evidence>
<dbReference type="PANTHER" id="PTHR11157">
    <property type="entry name" value="FATTY ACID ACYL TRANSFERASE-RELATED"/>
    <property type="match status" value="1"/>
</dbReference>
<evidence type="ECO:0000256" key="1">
    <source>
        <dbReference type="ARBA" id="ARBA00004141"/>
    </source>
</evidence>
<evidence type="ECO:0000313" key="13">
    <source>
        <dbReference type="EMBL" id="CAG5123021.1"/>
    </source>
</evidence>
<dbReference type="PANTHER" id="PTHR11157:SF134">
    <property type="entry name" value="ELONGATION OF FATTY ACIDS PROTEIN 1-RELATED"/>
    <property type="match status" value="1"/>
</dbReference>
<keyword evidence="3 12" id="KW-0444">Lipid biosynthesis</keyword>
<feature type="transmembrane region" description="Helical" evidence="12">
    <location>
        <begin position="205"/>
        <end position="225"/>
    </location>
</feature>
<dbReference type="GO" id="GO:0019367">
    <property type="term" value="P:fatty acid elongation, saturated fatty acid"/>
    <property type="evidence" value="ECO:0007669"/>
    <property type="project" value="TreeGrafter"/>
</dbReference>
<evidence type="ECO:0000256" key="6">
    <source>
        <dbReference type="ARBA" id="ARBA00022832"/>
    </source>
</evidence>
<evidence type="ECO:0000256" key="7">
    <source>
        <dbReference type="ARBA" id="ARBA00022989"/>
    </source>
</evidence>
<comment type="catalytic activity">
    <reaction evidence="11 12">
        <text>a very-long-chain acyl-CoA + malonyl-CoA + H(+) = a very-long-chain 3-oxoacyl-CoA + CO2 + CoA</text>
        <dbReference type="Rhea" id="RHEA:32727"/>
        <dbReference type="ChEBI" id="CHEBI:15378"/>
        <dbReference type="ChEBI" id="CHEBI:16526"/>
        <dbReference type="ChEBI" id="CHEBI:57287"/>
        <dbReference type="ChEBI" id="CHEBI:57384"/>
        <dbReference type="ChEBI" id="CHEBI:90725"/>
        <dbReference type="ChEBI" id="CHEBI:90736"/>
        <dbReference type="EC" id="2.3.1.199"/>
    </reaction>
</comment>
<proteinExistence type="inferred from homology"/>
<dbReference type="OrthoDB" id="434092at2759"/>
<keyword evidence="10 12" id="KW-0275">Fatty acid biosynthesis</keyword>
<gene>
    <name evidence="13" type="ORF">CUNI_LOCUS8579</name>
</gene>
<feature type="transmembrane region" description="Helical" evidence="12">
    <location>
        <begin position="180"/>
        <end position="198"/>
    </location>
</feature>
<evidence type="ECO:0000313" key="14">
    <source>
        <dbReference type="Proteomes" id="UP000678393"/>
    </source>
</evidence>